<dbReference type="InterPro" id="IPR009100">
    <property type="entry name" value="AcylCoA_DH/oxidase_NM_dom_sf"/>
</dbReference>
<dbReference type="AlphaFoldDB" id="X1CPR4"/>
<dbReference type="InterPro" id="IPR036250">
    <property type="entry name" value="AcylCo_DH-like_C"/>
</dbReference>
<keyword evidence="3" id="KW-0285">Flavoprotein</keyword>
<comment type="similarity">
    <text evidence="2">Belongs to the acyl-CoA dehydrogenase family.</text>
</comment>
<evidence type="ECO:0000256" key="2">
    <source>
        <dbReference type="ARBA" id="ARBA00009347"/>
    </source>
</evidence>
<evidence type="ECO:0000256" key="3">
    <source>
        <dbReference type="ARBA" id="ARBA00022630"/>
    </source>
</evidence>
<protein>
    <recommendedName>
        <fullName evidence="9">Acyl-CoA oxidase/dehydrogenase middle domain-containing protein</fullName>
    </recommendedName>
</protein>
<dbReference type="GO" id="GO:0003995">
    <property type="term" value="F:acyl-CoA dehydrogenase activity"/>
    <property type="evidence" value="ECO:0007669"/>
    <property type="project" value="InterPro"/>
</dbReference>
<proteinExistence type="inferred from homology"/>
<reference evidence="8" key="1">
    <citation type="journal article" date="2014" name="Front. Microbiol.">
        <title>High frequency of phylogenetically diverse reductive dehalogenase-homologous genes in deep subseafloor sedimentary metagenomes.</title>
        <authorList>
            <person name="Kawai M."/>
            <person name="Futagami T."/>
            <person name="Toyoda A."/>
            <person name="Takaki Y."/>
            <person name="Nishi S."/>
            <person name="Hori S."/>
            <person name="Arai W."/>
            <person name="Tsubouchi T."/>
            <person name="Morono Y."/>
            <person name="Uchiyama I."/>
            <person name="Ito T."/>
            <person name="Fujiyama A."/>
            <person name="Inagaki F."/>
            <person name="Takami H."/>
        </authorList>
    </citation>
    <scope>NUCLEOTIDE SEQUENCE</scope>
    <source>
        <strain evidence="8">Expedition CK06-06</strain>
    </source>
</reference>
<evidence type="ECO:0008006" key="9">
    <source>
        <dbReference type="Google" id="ProtNLM"/>
    </source>
</evidence>
<evidence type="ECO:0000256" key="1">
    <source>
        <dbReference type="ARBA" id="ARBA00001974"/>
    </source>
</evidence>
<keyword evidence="4" id="KW-0274">FAD</keyword>
<accession>X1CPR4</accession>
<name>X1CPR4_9ZZZZ</name>
<dbReference type="FunFam" id="2.40.110.10:FF:000001">
    <property type="entry name" value="Acyl-CoA dehydrogenase, mitochondrial"/>
    <property type="match status" value="1"/>
</dbReference>
<evidence type="ECO:0000259" key="7">
    <source>
        <dbReference type="Pfam" id="PF02770"/>
    </source>
</evidence>
<feature type="non-terminal residue" evidence="8">
    <location>
        <position position="1"/>
    </location>
</feature>
<dbReference type="InterPro" id="IPR009075">
    <property type="entry name" value="AcylCo_DH/oxidase_C"/>
</dbReference>
<evidence type="ECO:0000259" key="6">
    <source>
        <dbReference type="Pfam" id="PF00441"/>
    </source>
</evidence>
<dbReference type="SUPFAM" id="SSF47203">
    <property type="entry name" value="Acyl-CoA dehydrogenase C-terminal domain-like"/>
    <property type="match status" value="1"/>
</dbReference>
<organism evidence="8">
    <name type="scientific">marine sediment metagenome</name>
    <dbReference type="NCBI Taxonomy" id="412755"/>
    <lineage>
        <taxon>unclassified sequences</taxon>
        <taxon>metagenomes</taxon>
        <taxon>ecological metagenomes</taxon>
    </lineage>
</organism>
<keyword evidence="5" id="KW-0560">Oxidoreductase</keyword>
<evidence type="ECO:0000256" key="4">
    <source>
        <dbReference type="ARBA" id="ARBA00022827"/>
    </source>
</evidence>
<dbReference type="Pfam" id="PF00441">
    <property type="entry name" value="Acyl-CoA_dh_1"/>
    <property type="match status" value="1"/>
</dbReference>
<dbReference type="PROSITE" id="PS00072">
    <property type="entry name" value="ACYL_COA_DH_1"/>
    <property type="match status" value="1"/>
</dbReference>
<comment type="caution">
    <text evidence="8">The sequence shown here is derived from an EMBL/GenBank/DDBJ whole genome shotgun (WGS) entry which is preliminary data.</text>
</comment>
<feature type="domain" description="Acyl-CoA dehydrogenase/oxidase C-terminal" evidence="6">
    <location>
        <begin position="108"/>
        <end position="149"/>
    </location>
</feature>
<sequence length="149" mass="15799">AFALTEAGAGSDAAGIKTRAVLKDDHYLLNGTKQWITNGGEAFVTTVLAITDPERGMRGSSALLVDKGTEGFTAGKKENKMGIRASTTRELIFQDAKVPKENLLGRVGMGFMIVMKTLDQSRPGVAAQAVGIAQGALDKALTYAQERKQ</sequence>
<dbReference type="SUPFAM" id="SSF56645">
    <property type="entry name" value="Acyl-CoA dehydrogenase NM domain-like"/>
    <property type="match status" value="1"/>
</dbReference>
<comment type="cofactor">
    <cofactor evidence="1">
        <name>FAD</name>
        <dbReference type="ChEBI" id="CHEBI:57692"/>
    </cofactor>
</comment>
<dbReference type="PANTHER" id="PTHR43884">
    <property type="entry name" value="ACYL-COA DEHYDROGENASE"/>
    <property type="match status" value="1"/>
</dbReference>
<dbReference type="Gene3D" id="1.20.140.10">
    <property type="entry name" value="Butyryl-CoA Dehydrogenase, subunit A, domain 3"/>
    <property type="match status" value="1"/>
</dbReference>
<dbReference type="Gene3D" id="2.40.110.10">
    <property type="entry name" value="Butyryl-CoA Dehydrogenase, subunit A, domain 2"/>
    <property type="match status" value="1"/>
</dbReference>
<evidence type="ECO:0000256" key="5">
    <source>
        <dbReference type="ARBA" id="ARBA00023002"/>
    </source>
</evidence>
<dbReference type="InterPro" id="IPR046373">
    <property type="entry name" value="Acyl-CoA_Oxase/DH_mid-dom_sf"/>
</dbReference>
<feature type="domain" description="Acyl-CoA oxidase/dehydrogenase middle" evidence="7">
    <location>
        <begin position="1"/>
        <end position="95"/>
    </location>
</feature>
<evidence type="ECO:0000313" key="8">
    <source>
        <dbReference type="EMBL" id="GAH09792.1"/>
    </source>
</evidence>
<dbReference type="Pfam" id="PF02770">
    <property type="entry name" value="Acyl-CoA_dh_M"/>
    <property type="match status" value="1"/>
</dbReference>
<feature type="non-terminal residue" evidence="8">
    <location>
        <position position="149"/>
    </location>
</feature>
<dbReference type="InterPro" id="IPR006091">
    <property type="entry name" value="Acyl-CoA_Oxase/DH_mid-dom"/>
</dbReference>
<dbReference type="InterPro" id="IPR006089">
    <property type="entry name" value="Acyl-CoA_DH_CS"/>
</dbReference>
<dbReference type="PANTHER" id="PTHR43884:SF12">
    <property type="entry name" value="ISOVALERYL-COA DEHYDROGENASE, MITOCHONDRIAL-RELATED"/>
    <property type="match status" value="1"/>
</dbReference>
<gene>
    <name evidence="8" type="ORF">S01H4_62893</name>
</gene>
<dbReference type="EMBL" id="BART01037662">
    <property type="protein sequence ID" value="GAH09792.1"/>
    <property type="molecule type" value="Genomic_DNA"/>
</dbReference>